<name>A0A9E5DL16_9EURY</name>
<protein>
    <submittedName>
        <fullName evidence="2">Uncharacterized protein</fullName>
    </submittedName>
</protein>
<comment type="caution">
    <text evidence="2">The sequence shown here is derived from an EMBL/GenBank/DDBJ whole genome shotgun (WGS) entry which is preliminary data.</text>
</comment>
<dbReference type="RefSeq" id="WP_048080742.1">
    <property type="nucleotide sequence ID" value="NZ_JAPVER010000020.1"/>
</dbReference>
<evidence type="ECO:0000313" key="3">
    <source>
        <dbReference type="EMBL" id="MCZ3373970.1"/>
    </source>
</evidence>
<dbReference type="GeneID" id="300259605"/>
<gene>
    <name evidence="3" type="ORF">O3H35_15060</name>
    <name evidence="2" type="ORF">O3H54_13435</name>
</gene>
<feature type="transmembrane region" description="Helical" evidence="1">
    <location>
        <begin position="35"/>
        <end position="51"/>
    </location>
</feature>
<proteinExistence type="predicted"/>
<keyword evidence="4" id="KW-1185">Reference proteome</keyword>
<evidence type="ECO:0000256" key="1">
    <source>
        <dbReference type="SAM" id="Phobius"/>
    </source>
</evidence>
<organism evidence="2 4">
    <name type="scientific">Methanobacterium veterum</name>
    <dbReference type="NCBI Taxonomy" id="408577"/>
    <lineage>
        <taxon>Archaea</taxon>
        <taxon>Methanobacteriati</taxon>
        <taxon>Methanobacteriota</taxon>
        <taxon>Methanomada group</taxon>
        <taxon>Methanobacteria</taxon>
        <taxon>Methanobacteriales</taxon>
        <taxon>Methanobacteriaceae</taxon>
        <taxon>Methanobacterium</taxon>
    </lineage>
</organism>
<accession>A0A9E5DL16</accession>
<reference evidence="2" key="1">
    <citation type="submission" date="2022-12" db="EMBL/GenBank/DDBJ databases">
        <title>Reclassification of two methanogenic archaea species isolated from the Kolyma lowland permafrost.</title>
        <authorList>
            <person name="Trubitsyn V.E."/>
            <person name="Rivkina E.M."/>
            <person name="Shcherbakova V.A."/>
        </authorList>
    </citation>
    <scope>NUCLEOTIDE SEQUENCE</scope>
    <source>
        <strain evidence="2">M2</strain>
        <strain evidence="3">MK4</strain>
    </source>
</reference>
<dbReference type="AlphaFoldDB" id="A0A9E5DL16"/>
<dbReference type="EMBL" id="JAPVES010000030">
    <property type="protein sequence ID" value="MCZ3373970.1"/>
    <property type="molecule type" value="Genomic_DNA"/>
</dbReference>
<keyword evidence="1" id="KW-0472">Membrane</keyword>
<keyword evidence="1" id="KW-0812">Transmembrane</keyword>
<dbReference type="Proteomes" id="UP001068021">
    <property type="component" value="Unassembled WGS sequence"/>
</dbReference>
<evidence type="ECO:0000313" key="2">
    <source>
        <dbReference type="EMBL" id="MCZ3366883.1"/>
    </source>
</evidence>
<dbReference type="Proteomes" id="UP001074446">
    <property type="component" value="Unassembled WGS sequence"/>
</dbReference>
<feature type="transmembrane region" description="Helical" evidence="1">
    <location>
        <begin position="12"/>
        <end position="29"/>
    </location>
</feature>
<keyword evidence="1" id="KW-1133">Transmembrane helix</keyword>
<dbReference type="EMBL" id="JAPVER010000020">
    <property type="protein sequence ID" value="MCZ3366883.1"/>
    <property type="molecule type" value="Genomic_DNA"/>
</dbReference>
<evidence type="ECO:0000313" key="4">
    <source>
        <dbReference type="Proteomes" id="UP001068021"/>
    </source>
</evidence>
<sequence length="59" mass="6847">MGLVIDYLKEPKNWLVHALVGIVLLYFLLFAPLNPLIRIGIILCVVAFNVIRMKYFDKK</sequence>